<name>A0A0E3GRE4_CLOSL</name>
<accession>A0A0E3GRE4</accession>
<dbReference type="Proteomes" id="UP000033115">
    <property type="component" value="Chromosome"/>
</dbReference>
<proteinExistence type="predicted"/>
<reference evidence="1 2" key="1">
    <citation type="journal article" date="2015" name="J. Biotechnol.">
        <title>Complete genome sequence of a malodorant-producing acetogen, Clostridium scatologenes ATCC 25775(T).</title>
        <authorList>
            <person name="Zhu Z."/>
            <person name="Guo T."/>
            <person name="Zheng H."/>
            <person name="Song T."/>
            <person name="Ouyang P."/>
            <person name="Xie J."/>
        </authorList>
    </citation>
    <scope>NUCLEOTIDE SEQUENCE [LARGE SCALE GENOMIC DNA]</scope>
    <source>
        <strain evidence="1 2">ATCC 25775</strain>
    </source>
</reference>
<dbReference type="STRING" id="1548.CSCA_3051"/>
<dbReference type="RefSeq" id="WP_029160966.1">
    <property type="nucleotide sequence ID" value="NZ_CP009933.1"/>
</dbReference>
<evidence type="ECO:0000313" key="1">
    <source>
        <dbReference type="EMBL" id="AKA70176.1"/>
    </source>
</evidence>
<organism evidence="1 2">
    <name type="scientific">Clostridium scatologenes</name>
    <dbReference type="NCBI Taxonomy" id="1548"/>
    <lineage>
        <taxon>Bacteria</taxon>
        <taxon>Bacillati</taxon>
        <taxon>Bacillota</taxon>
        <taxon>Clostridia</taxon>
        <taxon>Eubacteriales</taxon>
        <taxon>Clostridiaceae</taxon>
        <taxon>Clostridium</taxon>
    </lineage>
</organism>
<dbReference type="InterPro" id="IPR022037">
    <property type="entry name" value="DUF3606"/>
</dbReference>
<dbReference type="AlphaFoldDB" id="A0A0E3GRE4"/>
<evidence type="ECO:0008006" key="3">
    <source>
        <dbReference type="Google" id="ProtNLM"/>
    </source>
</evidence>
<evidence type="ECO:0000313" key="2">
    <source>
        <dbReference type="Proteomes" id="UP000033115"/>
    </source>
</evidence>
<gene>
    <name evidence="1" type="ORF">CSCA_3051</name>
</gene>
<dbReference type="EMBL" id="CP009933">
    <property type="protein sequence ID" value="AKA70176.1"/>
    <property type="molecule type" value="Genomic_DNA"/>
</dbReference>
<dbReference type="KEGG" id="csq:CSCA_3051"/>
<protein>
    <recommendedName>
        <fullName evidence="3">DUF3606 domain-containing protein</fullName>
    </recommendedName>
</protein>
<keyword evidence="2" id="KW-1185">Reference proteome</keyword>
<sequence length="60" mass="6852">MGDDTTIKEPLDGKRINIHEPYEVNYWCKKFGCTKKELEEAVAAVGTSSKKVEEHLKNNK</sequence>
<dbReference type="Pfam" id="PF12244">
    <property type="entry name" value="DUF3606"/>
    <property type="match status" value="1"/>
</dbReference>
<dbReference type="HOGENOM" id="CLU_192201_1_1_9"/>